<feature type="compositionally biased region" description="Pro residues" evidence="2">
    <location>
        <begin position="163"/>
        <end position="183"/>
    </location>
</feature>
<keyword evidence="1" id="KW-0809">Transit peptide</keyword>
<dbReference type="InterPro" id="IPR004274">
    <property type="entry name" value="FCP1_dom"/>
</dbReference>
<feature type="domain" description="FCP1 homology" evidence="3">
    <location>
        <begin position="294"/>
        <end position="463"/>
    </location>
</feature>
<dbReference type="SMART" id="SM00577">
    <property type="entry name" value="CPDc"/>
    <property type="match status" value="1"/>
</dbReference>
<gene>
    <name evidence="4" type="ORF">B0T21DRAFT_146096</name>
</gene>
<feature type="region of interest" description="Disordered" evidence="2">
    <location>
        <begin position="87"/>
        <end position="278"/>
    </location>
</feature>
<comment type="similarity">
    <text evidence="1">Belongs to the TIM50 family.</text>
</comment>
<evidence type="ECO:0000256" key="1">
    <source>
        <dbReference type="RuleBase" id="RU365079"/>
    </source>
</evidence>
<comment type="subunit">
    <text evidence="1">Component of the TIM23 complex.</text>
</comment>
<comment type="caution">
    <text evidence="4">The sequence shown here is derived from an EMBL/GenBank/DDBJ whole genome shotgun (WGS) entry which is preliminary data.</text>
</comment>
<proteinExistence type="inferred from homology"/>
<organism evidence="4 5">
    <name type="scientific">Apiosordaria backusii</name>
    <dbReference type="NCBI Taxonomy" id="314023"/>
    <lineage>
        <taxon>Eukaryota</taxon>
        <taxon>Fungi</taxon>
        <taxon>Dikarya</taxon>
        <taxon>Ascomycota</taxon>
        <taxon>Pezizomycotina</taxon>
        <taxon>Sordariomycetes</taxon>
        <taxon>Sordariomycetidae</taxon>
        <taxon>Sordariales</taxon>
        <taxon>Lasiosphaeriaceae</taxon>
        <taxon>Apiosordaria</taxon>
    </lineage>
</organism>
<reference evidence="4" key="1">
    <citation type="submission" date="2023-06" db="EMBL/GenBank/DDBJ databases">
        <title>Genome-scale phylogeny and comparative genomics of the fungal order Sordariales.</title>
        <authorList>
            <consortium name="Lawrence Berkeley National Laboratory"/>
            <person name="Hensen N."/>
            <person name="Bonometti L."/>
            <person name="Westerberg I."/>
            <person name="Brannstrom I.O."/>
            <person name="Guillou S."/>
            <person name="Cros-Aarteil S."/>
            <person name="Calhoun S."/>
            <person name="Haridas S."/>
            <person name="Kuo A."/>
            <person name="Mondo S."/>
            <person name="Pangilinan J."/>
            <person name="Riley R."/>
            <person name="Labutti K."/>
            <person name="Andreopoulos B."/>
            <person name="Lipzen A."/>
            <person name="Chen C."/>
            <person name="Yanf M."/>
            <person name="Daum C."/>
            <person name="Ng V."/>
            <person name="Clum A."/>
            <person name="Steindorff A."/>
            <person name="Ohm R."/>
            <person name="Martin F."/>
            <person name="Silar P."/>
            <person name="Natvig D."/>
            <person name="Lalanne C."/>
            <person name="Gautier V."/>
            <person name="Ament-Velasquez S.L."/>
            <person name="Kruys A."/>
            <person name="Hutchinson M.I."/>
            <person name="Powell A.J."/>
            <person name="Barry K."/>
            <person name="Miller A.N."/>
            <person name="Grigoriev I.V."/>
            <person name="Debuchy R."/>
            <person name="Gladieux P."/>
            <person name="Thoren M.H."/>
            <person name="Johannesson H."/>
        </authorList>
    </citation>
    <scope>NUCLEOTIDE SEQUENCE</scope>
    <source>
        <strain evidence="4">CBS 540.89</strain>
    </source>
</reference>
<dbReference type="SUPFAM" id="SSF56784">
    <property type="entry name" value="HAD-like"/>
    <property type="match status" value="1"/>
</dbReference>
<keyword evidence="1" id="KW-0811">Translocation</keyword>
<dbReference type="Proteomes" id="UP001172159">
    <property type="component" value="Unassembled WGS sequence"/>
</dbReference>
<dbReference type="InterPro" id="IPR036412">
    <property type="entry name" value="HAD-like_sf"/>
</dbReference>
<dbReference type="AlphaFoldDB" id="A0AA40EGY1"/>
<feature type="compositionally biased region" description="Polar residues" evidence="2">
    <location>
        <begin position="139"/>
        <end position="149"/>
    </location>
</feature>
<dbReference type="GO" id="GO:0005744">
    <property type="term" value="C:TIM23 mitochondrial import inner membrane translocase complex"/>
    <property type="evidence" value="ECO:0007669"/>
    <property type="project" value="UniProtKB-UniRule"/>
</dbReference>
<dbReference type="InterPro" id="IPR023214">
    <property type="entry name" value="HAD_sf"/>
</dbReference>
<evidence type="ECO:0000313" key="5">
    <source>
        <dbReference type="Proteomes" id="UP001172159"/>
    </source>
</evidence>
<keyword evidence="1" id="KW-0496">Mitochondrion</keyword>
<name>A0AA40EGY1_9PEZI</name>
<dbReference type="GO" id="GO:0015031">
    <property type="term" value="P:protein transport"/>
    <property type="evidence" value="ECO:0007669"/>
    <property type="project" value="UniProtKB-KW"/>
</dbReference>
<dbReference type="Pfam" id="PF03031">
    <property type="entry name" value="NIF"/>
    <property type="match status" value="1"/>
</dbReference>
<dbReference type="InterPro" id="IPR050365">
    <property type="entry name" value="TIM50"/>
</dbReference>
<dbReference type="PANTHER" id="PTHR12210">
    <property type="entry name" value="DULLARD PROTEIN PHOSPHATASE"/>
    <property type="match status" value="1"/>
</dbReference>
<protein>
    <recommendedName>
        <fullName evidence="1">Mitochondrial import inner membrane translocase subunit TIM50</fullName>
    </recommendedName>
</protein>
<evidence type="ECO:0000313" key="4">
    <source>
        <dbReference type="EMBL" id="KAK0739685.1"/>
    </source>
</evidence>
<keyword evidence="1" id="KW-0653">Protein transport</keyword>
<comment type="function">
    <text evidence="1">Essential component of the TIM23 complex, a complex that mediates the translocation of transit peptide-containing proteins across the mitochondrial inner membrane.</text>
</comment>
<evidence type="ECO:0000256" key="2">
    <source>
        <dbReference type="SAM" id="MobiDB-lite"/>
    </source>
</evidence>
<dbReference type="PROSITE" id="PS50969">
    <property type="entry name" value="FCP1"/>
    <property type="match status" value="1"/>
</dbReference>
<sequence length="486" mass="53942">MIRRKTTPLLVNVIDRLSRPPQLFNQRRAFCNIRNLLSLQSSQQHRPNSYPYFTPNSQSLGFGIVARERPNPEPAVEETPLRYHQAALPSSLSPSKELPGIPSLLPSHNSYPEPRPPTTEEPPEVSLVNGKPTVDTHESGSATMDQNPNYPGFNGGWSGLNPTAPPFEINPPIGQPYYPPVQPEPVSGPANGQPPSKKKKKNQKSKGESDYLTPRQRRKAGRAEPQLQGGGSEPASNMSQPPSSLPLKPPPGLTPLPHQEKESPTFAPSLESGGIPNPSPAYLTRASFLPLPSPQPRSLLVVIDLNGTLLHRPSSRRSQHYILRPHAKQFLSYCIDTFSVVIWSSARPENVNKMCDTILTADQKQKVIAIWGRDKFGLTEKDYGKKVQVYKRLTKLWDNPAINPQGAWDQGNTVLIDDSVEKARSEPYNAVTIPEFLGDVTPEEKGGREWVVLPAVHEYLNKLAMCIDVSTYIRQDPFRMEVAAQQ</sequence>
<accession>A0AA40EGY1</accession>
<feature type="compositionally biased region" description="Pro residues" evidence="2">
    <location>
        <begin position="243"/>
        <end position="254"/>
    </location>
</feature>
<dbReference type="Gene3D" id="3.40.50.1000">
    <property type="entry name" value="HAD superfamily/HAD-like"/>
    <property type="match status" value="1"/>
</dbReference>
<evidence type="ECO:0000259" key="3">
    <source>
        <dbReference type="PROSITE" id="PS50969"/>
    </source>
</evidence>
<keyword evidence="5" id="KW-1185">Reference proteome</keyword>
<dbReference type="EMBL" id="JAUKTV010000004">
    <property type="protein sequence ID" value="KAK0739685.1"/>
    <property type="molecule type" value="Genomic_DNA"/>
</dbReference>
<keyword evidence="1" id="KW-0813">Transport</keyword>
<comment type="subcellular location">
    <subcellularLocation>
        <location evidence="1">Mitochondrion inner membrane</location>
        <topology evidence="1">Single-pass membrane protein</topology>
    </subcellularLocation>
</comment>